<protein>
    <submittedName>
        <fullName evidence="2">Uncharacterized protein</fullName>
    </submittedName>
</protein>
<organism evidence="2 3">
    <name type="scientific">Legionella israelensis</name>
    <dbReference type="NCBI Taxonomy" id="454"/>
    <lineage>
        <taxon>Bacteria</taxon>
        <taxon>Pseudomonadati</taxon>
        <taxon>Pseudomonadota</taxon>
        <taxon>Gammaproteobacteria</taxon>
        <taxon>Legionellales</taxon>
        <taxon>Legionellaceae</taxon>
        <taxon>Legionella</taxon>
    </lineage>
</organism>
<dbReference type="PATRIC" id="fig|454.4.peg.1413"/>
<reference evidence="2 3" key="1">
    <citation type="submission" date="2015-11" db="EMBL/GenBank/DDBJ databases">
        <title>Genomic analysis of 38 Legionella species identifies large and diverse effector repertoires.</title>
        <authorList>
            <person name="Burstein D."/>
            <person name="Amaro F."/>
            <person name="Zusman T."/>
            <person name="Lifshitz Z."/>
            <person name="Cohen O."/>
            <person name="Gilbert J.A."/>
            <person name="Pupko T."/>
            <person name="Shuman H.A."/>
            <person name="Segal G."/>
        </authorList>
    </citation>
    <scope>NUCLEOTIDE SEQUENCE [LARGE SCALE GENOMIC DNA]</scope>
    <source>
        <strain evidence="2 3">Bercovier 4</strain>
    </source>
</reference>
<comment type="caution">
    <text evidence="2">The sequence shown here is derived from an EMBL/GenBank/DDBJ whole genome shotgun (WGS) entry which is preliminary data.</text>
</comment>
<gene>
    <name evidence="2" type="ORF">Lisr_1307</name>
</gene>
<dbReference type="EMBL" id="LNYH01000066">
    <property type="protein sequence ID" value="KTD24826.1"/>
    <property type="molecule type" value="Genomic_DNA"/>
</dbReference>
<accession>A0A0W0VXR6</accession>
<evidence type="ECO:0000313" key="2">
    <source>
        <dbReference type="EMBL" id="KTD24826.1"/>
    </source>
</evidence>
<evidence type="ECO:0000256" key="1">
    <source>
        <dbReference type="SAM" id="MobiDB-lite"/>
    </source>
</evidence>
<dbReference type="AlphaFoldDB" id="A0A0W0VXR6"/>
<dbReference type="RefSeq" id="WP_058501664.1">
    <property type="nucleotide sequence ID" value="NZ_CAAAJA010000139.1"/>
</dbReference>
<proteinExistence type="predicted"/>
<keyword evidence="3" id="KW-1185">Reference proteome</keyword>
<sequence>MIAWIRSILANYSRNEQRDGIGSVNKEQNTSTQNKDSQPTWVYVWKMTRDTPGHAAIQVGGNKLKLKQEDEGEYISIHPYGFPSAGLTAILPLPAIYAKTLAEDMETEAAARTHILIDDFNSRPYFPSDAPALAEPDYIFKLQKLDTANMLKYIHQTRRSVEKGETGYQLFPNLNVIGFFKAASSFVSQDPIDVELYRRRATHEKETSQVTNCTKLVSEILKRGGHPIASSKKPWEITPDGLAQKINDSPSSQPGA</sequence>
<dbReference type="Proteomes" id="UP000054761">
    <property type="component" value="Unassembled WGS sequence"/>
</dbReference>
<name>A0A0W0VXR6_9GAMM</name>
<feature type="compositionally biased region" description="Polar residues" evidence="1">
    <location>
        <begin position="246"/>
        <end position="256"/>
    </location>
</feature>
<dbReference type="OrthoDB" id="5637541at2"/>
<evidence type="ECO:0000313" key="3">
    <source>
        <dbReference type="Proteomes" id="UP000054761"/>
    </source>
</evidence>
<feature type="region of interest" description="Disordered" evidence="1">
    <location>
        <begin position="227"/>
        <end position="256"/>
    </location>
</feature>